<evidence type="ECO:0000313" key="2">
    <source>
        <dbReference type="EMBL" id="MDG0944938.1"/>
    </source>
</evidence>
<evidence type="ECO:0000313" key="1">
    <source>
        <dbReference type="EMBL" id="KAA8473372.1"/>
    </source>
</evidence>
<dbReference type="RefSeq" id="WP_001275300.1">
    <property type="nucleotide sequence ID" value="NZ_CP064080.1"/>
</dbReference>
<dbReference type="Proteomes" id="UP000325411">
    <property type="component" value="Unassembled WGS sequence"/>
</dbReference>
<sequence>MSALSDKFKIQHLCSLNVLKKLVTNLCNSLKKSEMVSATGHKGQLIWLIADDAGKEKKIQWNYI</sequence>
<dbReference type="Proteomes" id="UP001221338">
    <property type="component" value="Unassembled WGS sequence"/>
</dbReference>
<reference evidence="2 4" key="2">
    <citation type="submission" date="2023-03" db="EMBL/GenBank/DDBJ databases">
        <title>Genetic diversity of Bacillus cereus sensu lato isolates from Slovenia.</title>
        <authorList>
            <person name="Abdelli M."/>
        </authorList>
    </citation>
    <scope>NUCLEOTIDE SEQUENCE [LARGE SCALE GENOMIC DNA]</scope>
    <source>
        <strain evidence="2 4">SIBC61B</strain>
    </source>
</reference>
<name>A0A5M9GFK8_9BACI</name>
<evidence type="ECO:0000313" key="3">
    <source>
        <dbReference type="Proteomes" id="UP000325411"/>
    </source>
</evidence>
<keyword evidence="4" id="KW-1185">Reference proteome</keyword>
<organism evidence="1 3">
    <name type="scientific">Bacillus paranthracis</name>
    <dbReference type="NCBI Taxonomy" id="2026186"/>
    <lineage>
        <taxon>Bacteria</taxon>
        <taxon>Bacillati</taxon>
        <taxon>Bacillota</taxon>
        <taxon>Bacilli</taxon>
        <taxon>Bacillales</taxon>
        <taxon>Bacillaceae</taxon>
        <taxon>Bacillus</taxon>
        <taxon>Bacillus cereus group</taxon>
    </lineage>
</organism>
<proteinExistence type="predicted"/>
<protein>
    <submittedName>
        <fullName evidence="1">Uncharacterized protein</fullName>
    </submittedName>
</protein>
<comment type="caution">
    <text evidence="1">The sequence shown here is derived from an EMBL/GenBank/DDBJ whole genome shotgun (WGS) entry which is preliminary data.</text>
</comment>
<dbReference type="EMBL" id="VXCE01000040">
    <property type="protein sequence ID" value="KAA8473372.1"/>
    <property type="molecule type" value="Genomic_DNA"/>
</dbReference>
<dbReference type="AlphaFoldDB" id="A0A5M9GFK8"/>
<accession>A0A5M9GFK8</accession>
<dbReference type="EMBL" id="JARPRV010000036">
    <property type="protein sequence ID" value="MDG0944938.1"/>
    <property type="molecule type" value="Genomic_DNA"/>
</dbReference>
<gene>
    <name evidence="1" type="ORF">FYW06_27335</name>
    <name evidence="2" type="ORF">P6U22_27790</name>
</gene>
<evidence type="ECO:0000313" key="4">
    <source>
        <dbReference type="Proteomes" id="UP001221338"/>
    </source>
</evidence>
<reference evidence="1 3" key="1">
    <citation type="submission" date="2019-09" db="EMBL/GenBank/DDBJ databases">
        <authorList>
            <person name="Geng P."/>
            <person name="Wan X."/>
            <person name="Zhou G."/>
            <person name="Yuan Z."/>
            <person name="Hu X."/>
        </authorList>
    </citation>
    <scope>NUCLEOTIDE SEQUENCE [LARGE SCALE GENOMIC DNA]</scope>
    <source>
        <strain evidence="1 3">EFR-4</strain>
    </source>
</reference>